<evidence type="ECO:0000313" key="2">
    <source>
        <dbReference type="EMBL" id="TDD35465.1"/>
    </source>
</evidence>
<gene>
    <name evidence="2" type="ORF">E1286_39585</name>
</gene>
<evidence type="ECO:0000256" key="1">
    <source>
        <dbReference type="SAM" id="SignalP"/>
    </source>
</evidence>
<dbReference type="OrthoDB" id="3529639at2"/>
<reference evidence="2 3" key="1">
    <citation type="submission" date="2019-03" db="EMBL/GenBank/DDBJ databases">
        <title>Draft genome sequences of novel Actinobacteria.</title>
        <authorList>
            <person name="Sahin N."/>
            <person name="Ay H."/>
            <person name="Saygin H."/>
        </authorList>
    </citation>
    <scope>NUCLEOTIDE SEQUENCE [LARGE SCALE GENOMIC DNA]</scope>
    <source>
        <strain evidence="2 3">CH32</strain>
    </source>
</reference>
<proteinExistence type="predicted"/>
<protein>
    <submittedName>
        <fullName evidence="2">Uncharacterized protein</fullName>
    </submittedName>
</protein>
<dbReference type="RefSeq" id="WP_132621220.1">
    <property type="nucleotide sequence ID" value="NZ_SMKQ01000217.1"/>
</dbReference>
<feature type="signal peptide" evidence="1">
    <location>
        <begin position="1"/>
        <end position="17"/>
    </location>
</feature>
<comment type="caution">
    <text evidence="2">The sequence shown here is derived from an EMBL/GenBank/DDBJ whole genome shotgun (WGS) entry which is preliminary data.</text>
</comment>
<name>A0A4R4XVI3_9ACTN</name>
<sequence>MRIASRIMLGITAAAVAAVLTPAAAGASTASQAGWGPYFSADHKAAARGHVSVDRQRYRHWYWKTDFVRDRECFKDHKGDRHCKWVVKKVGKKVWEWRYREFFTVHSTLVNHKSGRGKCAWETFKVVHENGSSSFKSFANCGRHPRHFSFSGKNAAHISVDVSRGDHSRPTGFHSGWESVHHAGV</sequence>
<dbReference type="EMBL" id="SMKQ01000217">
    <property type="protein sequence ID" value="TDD35465.1"/>
    <property type="molecule type" value="Genomic_DNA"/>
</dbReference>
<evidence type="ECO:0000313" key="3">
    <source>
        <dbReference type="Proteomes" id="UP000295302"/>
    </source>
</evidence>
<keyword evidence="1" id="KW-0732">Signal</keyword>
<organism evidence="2 3">
    <name type="scientific">Nonomuraea terrae</name>
    <dbReference type="NCBI Taxonomy" id="2530383"/>
    <lineage>
        <taxon>Bacteria</taxon>
        <taxon>Bacillati</taxon>
        <taxon>Actinomycetota</taxon>
        <taxon>Actinomycetes</taxon>
        <taxon>Streptosporangiales</taxon>
        <taxon>Streptosporangiaceae</taxon>
        <taxon>Nonomuraea</taxon>
    </lineage>
</organism>
<accession>A0A4R4XVI3</accession>
<feature type="chain" id="PRO_5038603625" evidence="1">
    <location>
        <begin position="18"/>
        <end position="185"/>
    </location>
</feature>
<dbReference type="Proteomes" id="UP000295302">
    <property type="component" value="Unassembled WGS sequence"/>
</dbReference>
<dbReference type="AlphaFoldDB" id="A0A4R4XVI3"/>
<keyword evidence="3" id="KW-1185">Reference proteome</keyword>